<keyword evidence="6" id="KW-1185">Reference proteome</keyword>
<dbReference type="PROSITE" id="PS00624">
    <property type="entry name" value="GMC_OXRED_2"/>
    <property type="match status" value="1"/>
</dbReference>
<name>A0AB34FDA5_9HYPO</name>
<organism evidence="5 6">
    <name type="scientific">Purpureocillium lavendulum</name>
    <dbReference type="NCBI Taxonomy" id="1247861"/>
    <lineage>
        <taxon>Eukaryota</taxon>
        <taxon>Fungi</taxon>
        <taxon>Dikarya</taxon>
        <taxon>Ascomycota</taxon>
        <taxon>Pezizomycotina</taxon>
        <taxon>Sordariomycetes</taxon>
        <taxon>Hypocreomycetidae</taxon>
        <taxon>Hypocreales</taxon>
        <taxon>Ophiocordycipitaceae</taxon>
        <taxon>Purpureocillium</taxon>
    </lineage>
</organism>
<dbReference type="PANTHER" id="PTHR11552:SF123">
    <property type="entry name" value="GMC OXIDOREDUCTASE (AFU_ORTHOLOGUE AFUA_2G01770)-RELATED"/>
    <property type="match status" value="1"/>
</dbReference>
<comment type="similarity">
    <text evidence="1 2">Belongs to the GMC oxidoreductase family.</text>
</comment>
<protein>
    <submittedName>
        <fullName evidence="5">Glucose dehydrogenase</fullName>
    </submittedName>
</protein>
<dbReference type="PROSITE" id="PS00623">
    <property type="entry name" value="GMC_OXRED_1"/>
    <property type="match status" value="1"/>
</dbReference>
<feature type="domain" description="Glucose-methanol-choline oxidoreductase N-terminal" evidence="4">
    <location>
        <begin position="521"/>
        <end position="535"/>
    </location>
</feature>
<evidence type="ECO:0000256" key="2">
    <source>
        <dbReference type="RuleBase" id="RU003968"/>
    </source>
</evidence>
<dbReference type="AlphaFoldDB" id="A0AB34FDA5"/>
<dbReference type="InterPro" id="IPR012132">
    <property type="entry name" value="GMC_OxRdtase"/>
</dbReference>
<evidence type="ECO:0000256" key="1">
    <source>
        <dbReference type="ARBA" id="ARBA00010790"/>
    </source>
</evidence>
<dbReference type="InterPro" id="IPR036188">
    <property type="entry name" value="FAD/NAD-bd_sf"/>
</dbReference>
<dbReference type="EMBL" id="JAQHRD010000012">
    <property type="protein sequence ID" value="KAJ6437428.1"/>
    <property type="molecule type" value="Genomic_DNA"/>
</dbReference>
<reference evidence="5" key="1">
    <citation type="submission" date="2023-01" db="EMBL/GenBank/DDBJ databases">
        <title>The growth and conidiation of Purpureocillium lavendulum are regulated by nitrogen source and histone H3K14 acetylation.</title>
        <authorList>
            <person name="Tang P."/>
            <person name="Han J."/>
            <person name="Zhang C."/>
            <person name="Tang P."/>
            <person name="Qi F."/>
            <person name="Zhang K."/>
            <person name="Liang L."/>
        </authorList>
    </citation>
    <scope>NUCLEOTIDE SEQUENCE</scope>
    <source>
        <strain evidence="5">YMF1.00683</strain>
    </source>
</reference>
<dbReference type="SUPFAM" id="SSF52540">
    <property type="entry name" value="P-loop containing nucleoside triphosphate hydrolases"/>
    <property type="match status" value="1"/>
</dbReference>
<dbReference type="Gene3D" id="3.30.560.10">
    <property type="entry name" value="Glucose Oxidase, domain 3"/>
    <property type="match status" value="1"/>
</dbReference>
<dbReference type="Gene3D" id="3.50.50.60">
    <property type="entry name" value="FAD/NAD(P)-binding domain"/>
    <property type="match status" value="1"/>
</dbReference>
<dbReference type="InterPro" id="IPR007867">
    <property type="entry name" value="GMC_OxRtase_C"/>
</dbReference>
<dbReference type="GO" id="GO:0050660">
    <property type="term" value="F:flavin adenine dinucleotide binding"/>
    <property type="evidence" value="ECO:0007669"/>
    <property type="project" value="InterPro"/>
</dbReference>
<dbReference type="GO" id="GO:0016614">
    <property type="term" value="F:oxidoreductase activity, acting on CH-OH group of donors"/>
    <property type="evidence" value="ECO:0007669"/>
    <property type="project" value="InterPro"/>
</dbReference>
<dbReference type="PANTHER" id="PTHR11552">
    <property type="entry name" value="GLUCOSE-METHANOL-CHOLINE GMC OXIDOREDUCTASE"/>
    <property type="match status" value="1"/>
</dbReference>
<keyword evidence="2" id="KW-0285">Flavoprotein</keyword>
<dbReference type="Gene3D" id="3.40.50.300">
    <property type="entry name" value="P-loop containing nucleotide triphosphate hydrolases"/>
    <property type="match status" value="1"/>
</dbReference>
<dbReference type="SUPFAM" id="SSF54373">
    <property type="entry name" value="FAD-linked reductases, C-terminal domain"/>
    <property type="match status" value="1"/>
</dbReference>
<evidence type="ECO:0000259" key="3">
    <source>
        <dbReference type="PROSITE" id="PS00623"/>
    </source>
</evidence>
<dbReference type="SUPFAM" id="SSF51905">
    <property type="entry name" value="FAD/NAD(P)-binding domain"/>
    <property type="match status" value="1"/>
</dbReference>
<dbReference type="Proteomes" id="UP001163105">
    <property type="component" value="Unassembled WGS sequence"/>
</dbReference>
<dbReference type="Pfam" id="PF05199">
    <property type="entry name" value="GMC_oxred_C"/>
    <property type="match status" value="1"/>
</dbReference>
<evidence type="ECO:0000313" key="5">
    <source>
        <dbReference type="EMBL" id="KAJ6437428.1"/>
    </source>
</evidence>
<dbReference type="InterPro" id="IPR000172">
    <property type="entry name" value="GMC_OxRdtase_N"/>
</dbReference>
<dbReference type="InterPro" id="IPR040632">
    <property type="entry name" value="Sulfotransfer_4"/>
</dbReference>
<dbReference type="Pfam" id="PF00732">
    <property type="entry name" value="GMC_oxred_N"/>
    <property type="match status" value="1"/>
</dbReference>
<evidence type="ECO:0000259" key="4">
    <source>
        <dbReference type="PROSITE" id="PS00624"/>
    </source>
</evidence>
<sequence>MGGVPSVPQDPTRSLKVIGAGYSRTGTLSMAMALEKLLDGPVMHGGSQLLGREDAYVKLWSDIFAARHDKPRLLALLRDATAGFVAITDAPGNCFVGELLELYPDAEVVCVRRDRASWWKSWESVTKQAGAGFLNWFLAPVPGKRWYPKLVTQFLEQQEEKWGPMTEERLDEHNEYVRQVTPPAKFHMMELRDGWSPLCHMLKSEVPDEPFPQANDAAAVEGLVGQILVEAGSRWAALLAIVAAVGYGCWSALNMNYEFSQMSITEANWDYVLVGGGLSATVLASRLAHLDPCLQILIVESGPNADDAADILYANSTNLIGGTYDWKDKTVPQAHLGGRVVDLPGGKALGGGTVINMCGWVRGDKTDYDLWGEVVGDERWTYAGLLPYVRRTETVHDETIDTKQRGTEGPVQVQTVSASSRQFPLRERVLKSWEEVGVRPLPNLDGNAGHSLGVGDLNENRDHGRREISSTVYPLDGVTVLTDKTVAKVIVNGDTANLTARGIQLADGTKIGAKEVILAAGAVRTPQILMLSGIGPASELQKHGIEVILDAADVGRNLCDHTLYATAWKVKDPSAGYALGSNSPLFQQEQFGWGQPVDFIVTTGAQDKAGLAKAIEADEGVTPDPKAHPLLRQERAFNEHILIYAGALDGSAVGLCHVNLLPTARGTVTLASADVNDPPLIDPNFLGTEVDRFVLRDGLRQQIRFAGSPDTVLGREILDGELGAPGFEHVLTTNSTDDVIDRRIAGSIGSGYHLMGTAAMGKAVDSDLRVKGIANLRVVDASVFPVPISGHLQVAAYATALQAADILHREHE</sequence>
<proteinExistence type="inferred from homology"/>
<gene>
    <name evidence="5" type="ORF">O9K51_09984</name>
</gene>
<dbReference type="InterPro" id="IPR027417">
    <property type="entry name" value="P-loop_NTPase"/>
</dbReference>
<dbReference type="Pfam" id="PF17784">
    <property type="entry name" value="Sulfotransfer_4"/>
    <property type="match status" value="1"/>
</dbReference>
<keyword evidence="2" id="KW-0274">FAD</keyword>
<evidence type="ECO:0000313" key="6">
    <source>
        <dbReference type="Proteomes" id="UP001163105"/>
    </source>
</evidence>
<accession>A0AB34FDA5</accession>
<feature type="domain" description="Glucose-methanol-choline oxidoreductase N-terminal" evidence="3">
    <location>
        <begin position="346"/>
        <end position="369"/>
    </location>
</feature>
<comment type="caution">
    <text evidence="5">The sequence shown here is derived from an EMBL/GenBank/DDBJ whole genome shotgun (WGS) entry which is preliminary data.</text>
</comment>